<comment type="subcellular location">
    <subcellularLocation>
        <location evidence="6">Cytoplasm</location>
    </subcellularLocation>
</comment>
<evidence type="ECO:0000313" key="7">
    <source>
        <dbReference type="EMBL" id="NDV63305.1"/>
    </source>
</evidence>
<comment type="caution">
    <text evidence="7">The sequence shown here is derived from an EMBL/GenBank/DDBJ whole genome shotgun (WGS) entry which is preliminary data.</text>
</comment>
<feature type="binding site" evidence="6">
    <location>
        <position position="155"/>
    </location>
    <ligand>
        <name>NAD(+)</name>
        <dbReference type="ChEBI" id="CHEBI:57540"/>
    </ligand>
</feature>
<dbReference type="PANTHER" id="PTHR20275:SF0">
    <property type="entry name" value="NAD KINASE"/>
    <property type="match status" value="1"/>
</dbReference>
<comment type="catalytic activity">
    <reaction evidence="5 6">
        <text>NAD(+) + ATP = ADP + NADP(+) + H(+)</text>
        <dbReference type="Rhea" id="RHEA:18629"/>
        <dbReference type="ChEBI" id="CHEBI:15378"/>
        <dbReference type="ChEBI" id="CHEBI:30616"/>
        <dbReference type="ChEBI" id="CHEBI:57540"/>
        <dbReference type="ChEBI" id="CHEBI:58349"/>
        <dbReference type="ChEBI" id="CHEBI:456216"/>
        <dbReference type="EC" id="2.7.1.23"/>
    </reaction>
</comment>
<gene>
    <name evidence="6" type="primary">nadK</name>
    <name evidence="7" type="ORF">G0Q06_12640</name>
</gene>
<feature type="binding site" evidence="6">
    <location>
        <position position="157"/>
    </location>
    <ligand>
        <name>NAD(+)</name>
        <dbReference type="ChEBI" id="CHEBI:57540"/>
    </ligand>
</feature>
<evidence type="ECO:0000256" key="6">
    <source>
        <dbReference type="HAMAP-Rule" id="MF_00361"/>
    </source>
</evidence>
<dbReference type="HAMAP" id="MF_00361">
    <property type="entry name" value="NAD_kinase"/>
    <property type="match status" value="1"/>
</dbReference>
<dbReference type="GO" id="GO:0003951">
    <property type="term" value="F:NAD+ kinase activity"/>
    <property type="evidence" value="ECO:0007669"/>
    <property type="project" value="UniProtKB-UniRule"/>
</dbReference>
<keyword evidence="2 6" id="KW-0418">Kinase</keyword>
<evidence type="ECO:0000256" key="1">
    <source>
        <dbReference type="ARBA" id="ARBA00022679"/>
    </source>
</evidence>
<dbReference type="RefSeq" id="WP_163966668.1">
    <property type="nucleotide sequence ID" value="NZ_JAAGNX010000003.1"/>
</dbReference>
<dbReference type="GO" id="GO:0005524">
    <property type="term" value="F:ATP binding"/>
    <property type="evidence" value="ECO:0007669"/>
    <property type="project" value="UniProtKB-KW"/>
</dbReference>
<dbReference type="InterPro" id="IPR002504">
    <property type="entry name" value="NADK"/>
</dbReference>
<dbReference type="Gene3D" id="3.40.50.10330">
    <property type="entry name" value="Probable inorganic polyphosphate/atp-NAD kinase, domain 1"/>
    <property type="match status" value="1"/>
</dbReference>
<dbReference type="InterPro" id="IPR017438">
    <property type="entry name" value="ATP-NAD_kinase_N"/>
</dbReference>
<dbReference type="EMBL" id="JAAGNX010000003">
    <property type="protein sequence ID" value="NDV63305.1"/>
    <property type="molecule type" value="Genomic_DNA"/>
</dbReference>
<evidence type="ECO:0000256" key="2">
    <source>
        <dbReference type="ARBA" id="ARBA00022777"/>
    </source>
</evidence>
<feature type="binding site" evidence="6">
    <location>
        <position position="138"/>
    </location>
    <ligand>
        <name>NAD(+)</name>
        <dbReference type="ChEBI" id="CHEBI:57540"/>
    </ligand>
</feature>
<organism evidence="7 8">
    <name type="scientific">Oceanipulchritudo coccoides</name>
    <dbReference type="NCBI Taxonomy" id="2706888"/>
    <lineage>
        <taxon>Bacteria</taxon>
        <taxon>Pseudomonadati</taxon>
        <taxon>Verrucomicrobiota</taxon>
        <taxon>Opitutia</taxon>
        <taxon>Puniceicoccales</taxon>
        <taxon>Oceanipulchritudinaceae</taxon>
        <taxon>Oceanipulchritudo</taxon>
    </lineage>
</organism>
<keyword evidence="4 6" id="KW-0520">NAD</keyword>
<dbReference type="Pfam" id="PF20143">
    <property type="entry name" value="NAD_kinase_C"/>
    <property type="match status" value="1"/>
</dbReference>
<comment type="caution">
    <text evidence="6">Lacks conserved residue(s) required for the propagation of feature annotation.</text>
</comment>
<comment type="cofactor">
    <cofactor evidence="6">
        <name>a divalent metal cation</name>
        <dbReference type="ChEBI" id="CHEBI:60240"/>
    </cofactor>
</comment>
<dbReference type="InterPro" id="IPR016064">
    <property type="entry name" value="NAD/diacylglycerol_kinase_sf"/>
</dbReference>
<dbReference type="GO" id="GO:0019674">
    <property type="term" value="P:NAD+ metabolic process"/>
    <property type="evidence" value="ECO:0007669"/>
    <property type="project" value="InterPro"/>
</dbReference>
<keyword evidence="6" id="KW-0963">Cytoplasm</keyword>
<dbReference type="Pfam" id="PF01513">
    <property type="entry name" value="NAD_kinase"/>
    <property type="match status" value="1"/>
</dbReference>
<dbReference type="GO" id="GO:0046872">
    <property type="term" value="F:metal ion binding"/>
    <property type="evidence" value="ECO:0007669"/>
    <property type="project" value="UniProtKB-UniRule"/>
</dbReference>
<dbReference type="Proteomes" id="UP000478417">
    <property type="component" value="Unassembled WGS sequence"/>
</dbReference>
<protein>
    <recommendedName>
        <fullName evidence="6">NAD kinase</fullName>
        <ecNumber evidence="6">2.7.1.23</ecNumber>
    </recommendedName>
    <alternativeName>
        <fullName evidence="6">ATP-dependent NAD kinase</fullName>
    </alternativeName>
</protein>
<keyword evidence="1 6" id="KW-0808">Transferase</keyword>
<dbReference type="InterPro" id="IPR017437">
    <property type="entry name" value="ATP-NAD_kinase_PpnK-typ_C"/>
</dbReference>
<evidence type="ECO:0000256" key="3">
    <source>
        <dbReference type="ARBA" id="ARBA00022857"/>
    </source>
</evidence>
<feature type="binding site" evidence="6">
    <location>
        <begin position="128"/>
        <end position="129"/>
    </location>
    <ligand>
        <name>NAD(+)</name>
        <dbReference type="ChEBI" id="CHEBI:57540"/>
    </ligand>
</feature>
<dbReference type="Gene3D" id="2.60.200.30">
    <property type="entry name" value="Probable inorganic polyphosphate/atp-NAD kinase, domain 2"/>
    <property type="match status" value="1"/>
</dbReference>
<reference evidence="7 8" key="1">
    <citation type="submission" date="2020-02" db="EMBL/GenBank/DDBJ databases">
        <title>Albibacoteraceae fam. nov., the first described family within the subdivision 4 Verrucomicrobia.</title>
        <authorList>
            <person name="Xi F."/>
        </authorList>
    </citation>
    <scope>NUCLEOTIDE SEQUENCE [LARGE SCALE GENOMIC DNA]</scope>
    <source>
        <strain evidence="7 8">CK1056</strain>
    </source>
</reference>
<proteinExistence type="inferred from homology"/>
<evidence type="ECO:0000256" key="5">
    <source>
        <dbReference type="ARBA" id="ARBA00047925"/>
    </source>
</evidence>
<dbReference type="EC" id="2.7.1.23" evidence="6"/>
<dbReference type="AlphaFoldDB" id="A0A6B2M677"/>
<keyword evidence="6" id="KW-0067">ATP-binding</keyword>
<dbReference type="SUPFAM" id="SSF111331">
    <property type="entry name" value="NAD kinase/diacylglycerol kinase-like"/>
    <property type="match status" value="1"/>
</dbReference>
<feature type="active site" description="Proton acceptor" evidence="6">
    <location>
        <position position="58"/>
    </location>
</feature>
<dbReference type="PANTHER" id="PTHR20275">
    <property type="entry name" value="NAD KINASE"/>
    <property type="match status" value="1"/>
</dbReference>
<dbReference type="GO" id="GO:0051287">
    <property type="term" value="F:NAD binding"/>
    <property type="evidence" value="ECO:0007669"/>
    <property type="project" value="UniProtKB-ARBA"/>
</dbReference>
<dbReference type="GO" id="GO:0006741">
    <property type="term" value="P:NADP+ biosynthetic process"/>
    <property type="evidence" value="ECO:0007669"/>
    <property type="project" value="UniProtKB-UniRule"/>
</dbReference>
<keyword evidence="6" id="KW-0547">Nucleotide-binding</keyword>
<keyword evidence="3 6" id="KW-0521">NADP</keyword>
<evidence type="ECO:0000313" key="8">
    <source>
        <dbReference type="Proteomes" id="UP000478417"/>
    </source>
</evidence>
<dbReference type="GO" id="GO:0005737">
    <property type="term" value="C:cytoplasm"/>
    <property type="evidence" value="ECO:0007669"/>
    <property type="project" value="UniProtKB-SubCell"/>
</dbReference>
<accession>A0A6B2M677</accession>
<keyword evidence="8" id="KW-1185">Reference proteome</keyword>
<evidence type="ECO:0000256" key="4">
    <source>
        <dbReference type="ARBA" id="ARBA00023027"/>
    </source>
</evidence>
<feature type="binding site" evidence="6">
    <location>
        <begin position="168"/>
        <end position="173"/>
    </location>
    <ligand>
        <name>NAD(+)</name>
        <dbReference type="ChEBI" id="CHEBI:57540"/>
    </ligand>
</feature>
<feature type="binding site" evidence="6">
    <location>
        <begin position="58"/>
        <end position="59"/>
    </location>
    <ligand>
        <name>NAD(+)</name>
        <dbReference type="ChEBI" id="CHEBI:57540"/>
    </ligand>
</feature>
<name>A0A6B2M677_9BACT</name>
<comment type="function">
    <text evidence="6">Involved in the regulation of the intracellular balance of NAD and NADP, and is a key enzyme in the biosynthesis of NADP. Catalyzes specifically the phosphorylation on 2'-hydroxyl of the adenosine moiety of NAD to yield NADP.</text>
</comment>
<sequence length="279" mass="29923">MKQILFVVNSGKQGAEQLAGELSGMAVEGGCTSNMITHFPLEEGQLEGVDLCVVVGGDGTLLGVVESASKWQVPVLGVNLGRLGFMASFSPENIKDHFAGILAGQFDTRILSVLACKGPSGEQIHALNDIVIKARSSRLIRLEVHCEAEHVNTYHADGLIFSTPTGSTAYNLSAGGPIVHPSADVMVVTPINPHTLSNRAIVLDDSHILKINAAGDPSDVQISADGREIFGSVPEFPIQIQIQPERSFHLVQPEDYSHYYVLRNKLRWTGDAVFSATKG</sequence>
<comment type="similarity">
    <text evidence="6">Belongs to the NAD kinase family.</text>
</comment>